<proteinExistence type="predicted"/>
<evidence type="ECO:0008006" key="3">
    <source>
        <dbReference type="Google" id="ProtNLM"/>
    </source>
</evidence>
<keyword evidence="2" id="KW-1185">Reference proteome</keyword>
<dbReference type="InterPro" id="IPR029044">
    <property type="entry name" value="Nucleotide-diphossugar_trans"/>
</dbReference>
<dbReference type="EMBL" id="AP025637">
    <property type="protein sequence ID" value="BDG70944.1"/>
    <property type="molecule type" value="Genomic_DNA"/>
</dbReference>
<accession>A0ABM7XZP9</accession>
<reference evidence="1 2" key="1">
    <citation type="journal article" date="2016" name="Microbes Environ.">
        <title>Phylogenetically diverse aerobic anoxygenic phototrophic bacteria isolated from epilithic biofilms in Tama river, Japan.</title>
        <authorList>
            <person name="Hirose S."/>
            <person name="Matsuura K."/>
            <person name="Haruta S."/>
        </authorList>
    </citation>
    <scope>NUCLEOTIDE SEQUENCE [LARGE SCALE GENOMIC DNA]</scope>
    <source>
        <strain evidence="1 2">S08</strain>
    </source>
</reference>
<evidence type="ECO:0000313" key="1">
    <source>
        <dbReference type="EMBL" id="BDG70944.1"/>
    </source>
</evidence>
<dbReference type="Proteomes" id="UP000831327">
    <property type="component" value="Chromosome"/>
</dbReference>
<sequence length="556" mass="59075">MSEPPPDPGAIAGLVARHAPGARRFLAWRAAAALPALLTAARRGQPDWVMGMEAREADLAPLLATLPHDPCLHLRGLPPIEPPPPGQAHPLLVRAQHGLRPDVVLVGAEDAVRGALGATRLLRTDGLLLAPPLTAEQEDAIARGFTVLARLPGLTALRPRRGAPPAAPRPPGRHAIIVTVVGAQTEAEWEITGPSVRAYAAAIDAELVVARDGAGLPGPTLKALSIPLAEAFDRVIMMDADILVRPHAPDLFGLVPPEKVGAYPEARHFPRAEIAAEAAAMHGVPPFPPEDYFNAGLIVLSRSHLDLVRAVGEGLVGGTHPEQDTINAELRRLGFPLHRLDPEFNLIATGRHLTDWRCGWMLHTAGAPKATQRRRFGWRRQDFPRGVVWTRQPITGRGLRLPHMVAQAARIAGQEARVIDPDEIAVTAPRGFARVMPNGVAAIWIEAAATNAPDWPAVARLDGLAPGRWQLRAVPVPEEPLPDCALRVQQAGGAAPVLDGRLRAEVFFDLPDGAPAIEVALGGSGAGGALAGLVLLRDRSWPNGDWHPAPTVPASP</sequence>
<dbReference type="Gene3D" id="3.90.550.10">
    <property type="entry name" value="Spore Coat Polysaccharide Biosynthesis Protein SpsA, Chain A"/>
    <property type="match status" value="1"/>
</dbReference>
<evidence type="ECO:0000313" key="2">
    <source>
        <dbReference type="Proteomes" id="UP000831327"/>
    </source>
</evidence>
<name>A0ABM7XZP9_9PROT</name>
<dbReference type="SUPFAM" id="SSF53448">
    <property type="entry name" value="Nucleotide-diphospho-sugar transferases"/>
    <property type="match status" value="1"/>
</dbReference>
<organism evidence="1 2">
    <name type="scientific">Roseomonas fluvialis</name>
    <dbReference type="NCBI Taxonomy" id="1750527"/>
    <lineage>
        <taxon>Bacteria</taxon>
        <taxon>Pseudomonadati</taxon>
        <taxon>Pseudomonadota</taxon>
        <taxon>Alphaproteobacteria</taxon>
        <taxon>Acetobacterales</taxon>
        <taxon>Roseomonadaceae</taxon>
        <taxon>Roseomonas</taxon>
    </lineage>
</organism>
<protein>
    <recommendedName>
        <fullName evidence="3">Glycosyl transferase family 8</fullName>
    </recommendedName>
</protein>
<dbReference type="RefSeq" id="WP_244458244.1">
    <property type="nucleotide sequence ID" value="NZ_AP025637.1"/>
</dbReference>
<gene>
    <name evidence="1" type="ORF">Rmf_08730</name>
</gene>